<dbReference type="EMBL" id="LGGH01000109">
    <property type="protein sequence ID" value="KUK67309.1"/>
    <property type="molecule type" value="Genomic_DNA"/>
</dbReference>
<dbReference type="PROSITE" id="PS51167">
    <property type="entry name" value="CHORISMATE_MUT_1"/>
    <property type="match status" value="1"/>
</dbReference>
<dbReference type="EC" id="5.4.99.5" evidence="1 2"/>
<dbReference type="SUPFAM" id="SSF55298">
    <property type="entry name" value="YjgF-like"/>
    <property type="match status" value="1"/>
</dbReference>
<dbReference type="GO" id="GO:0009073">
    <property type="term" value="P:aromatic amino acid family biosynthetic process"/>
    <property type="evidence" value="ECO:0007669"/>
    <property type="project" value="UniProtKB-UniRule"/>
</dbReference>
<dbReference type="AlphaFoldDB" id="A0A101GZ51"/>
<dbReference type="PANTHER" id="PTHR21164:SF0">
    <property type="entry name" value="CHORISMATE MUTASE AROH"/>
    <property type="match status" value="1"/>
</dbReference>
<dbReference type="GO" id="GO:0008652">
    <property type="term" value="P:amino acid biosynthetic process"/>
    <property type="evidence" value="ECO:0007669"/>
    <property type="project" value="UniProtKB-UniRule"/>
</dbReference>
<dbReference type="InterPro" id="IPR035959">
    <property type="entry name" value="RutC-like_sf"/>
</dbReference>
<keyword evidence="2" id="KW-0028">Amino-acid biosynthesis</keyword>
<keyword evidence="2" id="KW-0413">Isomerase</keyword>
<evidence type="ECO:0000256" key="1">
    <source>
        <dbReference type="NCBIfam" id="TIGR01796"/>
    </source>
</evidence>
<dbReference type="NCBIfam" id="TIGR01796">
    <property type="entry name" value="CM_mono_aroH"/>
    <property type="match status" value="1"/>
</dbReference>
<dbReference type="PANTHER" id="PTHR21164">
    <property type="entry name" value="CHORISMATE MUTASE"/>
    <property type="match status" value="1"/>
</dbReference>
<keyword evidence="2" id="KW-0057">Aromatic amino acid biosynthesis</keyword>
<dbReference type="Proteomes" id="UP000054260">
    <property type="component" value="Unassembled WGS sequence"/>
</dbReference>
<evidence type="ECO:0000256" key="2">
    <source>
        <dbReference type="PROSITE-ProRule" id="PRU00514"/>
    </source>
</evidence>
<accession>A0A101GZ51</accession>
<reference evidence="4" key="1">
    <citation type="journal article" date="2015" name="MBio">
        <title>Genome-Resolved Metagenomic Analysis Reveals Roles for Candidate Phyla and Other Microbial Community Members in Biogeochemical Transformations in Oil Reservoirs.</title>
        <authorList>
            <person name="Hu P."/>
            <person name="Tom L."/>
            <person name="Singh A."/>
            <person name="Thomas B.C."/>
            <person name="Baker B.J."/>
            <person name="Piceno Y.M."/>
            <person name="Andersen G.L."/>
            <person name="Banfield J.F."/>
        </authorList>
    </citation>
    <scope>NUCLEOTIDE SEQUENCE [LARGE SCALE GENOMIC DNA]</scope>
</reference>
<protein>
    <recommendedName>
        <fullName evidence="1 2">chorismate mutase</fullName>
        <ecNumber evidence="1 2">5.4.99.5</ecNumber>
    </recommendedName>
</protein>
<evidence type="ECO:0000313" key="3">
    <source>
        <dbReference type="EMBL" id="KUK67309.1"/>
    </source>
</evidence>
<sequence length="119" mass="13502">MKAIRGATSIEKDCQEEIRDSVIELMEEIFSRNEITELHSVIFTVTNDITSYNPATAFRKVFNQSDVALLCLYEASFENSPGGIIRVLLHCESETKNFVYQRRAKNLRPDKVQAGDSKA</sequence>
<dbReference type="InterPro" id="IPR008243">
    <property type="entry name" value="Chorismate_mutase_AroH"/>
</dbReference>
<dbReference type="Gene3D" id="3.30.1330.40">
    <property type="entry name" value="RutC-like"/>
    <property type="match status" value="1"/>
</dbReference>
<comment type="catalytic activity">
    <reaction evidence="2">
        <text>chorismate = prephenate</text>
        <dbReference type="Rhea" id="RHEA:13897"/>
        <dbReference type="ChEBI" id="CHEBI:29748"/>
        <dbReference type="ChEBI" id="CHEBI:29934"/>
        <dbReference type="EC" id="5.4.99.5"/>
    </reaction>
</comment>
<evidence type="ECO:0000313" key="4">
    <source>
        <dbReference type="Proteomes" id="UP000054260"/>
    </source>
</evidence>
<organism evidence="3 4">
    <name type="scientific">Mesotoga infera</name>
    <dbReference type="NCBI Taxonomy" id="1236046"/>
    <lineage>
        <taxon>Bacteria</taxon>
        <taxon>Thermotogati</taxon>
        <taxon>Thermotogota</taxon>
        <taxon>Thermotogae</taxon>
        <taxon>Kosmotogales</taxon>
        <taxon>Kosmotogaceae</taxon>
        <taxon>Mesotoga</taxon>
    </lineage>
</organism>
<dbReference type="GO" id="GO:0004106">
    <property type="term" value="F:chorismate mutase activity"/>
    <property type="evidence" value="ECO:0007669"/>
    <property type="project" value="UniProtKB-UniRule"/>
</dbReference>
<proteinExistence type="predicted"/>
<dbReference type="Pfam" id="PF07736">
    <property type="entry name" value="CM_1"/>
    <property type="match status" value="1"/>
</dbReference>
<comment type="caution">
    <text evidence="3">The sequence shown here is derived from an EMBL/GenBank/DDBJ whole genome shotgun (WGS) entry which is preliminary data.</text>
</comment>
<gene>
    <name evidence="3" type="ORF">XD86_0814</name>
</gene>
<dbReference type="PATRIC" id="fig|1236046.6.peg.951"/>
<dbReference type="GO" id="GO:0046417">
    <property type="term" value="P:chorismate metabolic process"/>
    <property type="evidence" value="ECO:0007669"/>
    <property type="project" value="TreeGrafter"/>
</dbReference>
<name>A0A101GZ51_9BACT</name>